<name>A0AC34Q460_9BILA</name>
<reference evidence="2" key="1">
    <citation type="submission" date="2022-11" db="UniProtKB">
        <authorList>
            <consortium name="WormBaseParasite"/>
        </authorList>
    </citation>
    <scope>IDENTIFICATION</scope>
</reference>
<organism evidence="1 2">
    <name type="scientific">Panagrolaimus sp. JU765</name>
    <dbReference type="NCBI Taxonomy" id="591449"/>
    <lineage>
        <taxon>Eukaryota</taxon>
        <taxon>Metazoa</taxon>
        <taxon>Ecdysozoa</taxon>
        <taxon>Nematoda</taxon>
        <taxon>Chromadorea</taxon>
        <taxon>Rhabditida</taxon>
        <taxon>Tylenchina</taxon>
        <taxon>Panagrolaimomorpha</taxon>
        <taxon>Panagrolaimoidea</taxon>
        <taxon>Panagrolaimidae</taxon>
        <taxon>Panagrolaimus</taxon>
    </lineage>
</organism>
<evidence type="ECO:0000313" key="1">
    <source>
        <dbReference type="Proteomes" id="UP000887576"/>
    </source>
</evidence>
<protein>
    <submittedName>
        <fullName evidence="2">C-type lectin domain-containing protein</fullName>
    </submittedName>
</protein>
<accession>A0AC34Q460</accession>
<dbReference type="WBParaSite" id="JU765_v2.g12804.t1">
    <property type="protein sequence ID" value="JU765_v2.g12804.t1"/>
    <property type="gene ID" value="JU765_v2.g12804"/>
</dbReference>
<evidence type="ECO:0000313" key="2">
    <source>
        <dbReference type="WBParaSite" id="JU765_v2.g12804.t1"/>
    </source>
</evidence>
<proteinExistence type="predicted"/>
<dbReference type="Proteomes" id="UP000887576">
    <property type="component" value="Unplaced"/>
</dbReference>
<sequence>MFFTEILANTETHNWENFWIGATLTKVYNDAGMVKIWIWEGLDKIVKYDDWGFNEPSNKGGCAAVKTSDGTWFADDCSTTKNYVCSIPVKLDVCDNEWIYFPVTKFCYKVFYRADYNTAESNCVVLGAHLVSIHSKEEDMFVQDISHCGITFGEDMTEATLVGLYEIGNDGTKWNWTDGSPTNYVSWASGEPNNLGSEKCTSVYGDPNDYIPAGYWNNMPCSEQMRNYVCKKSPVEVEIK</sequence>